<feature type="domain" description="T6SS Transcription factor RovC-like DNA binding" evidence="1">
    <location>
        <begin position="71"/>
        <end position="170"/>
    </location>
</feature>
<name>A0ABQ6B5L1_9BRAD</name>
<dbReference type="EMBL" id="BSOW01000027">
    <property type="protein sequence ID" value="GLR89667.1"/>
    <property type="molecule type" value="Genomic_DNA"/>
</dbReference>
<accession>A0ABQ6B5L1</accession>
<proteinExistence type="predicted"/>
<dbReference type="Proteomes" id="UP001156905">
    <property type="component" value="Unassembled WGS sequence"/>
</dbReference>
<protein>
    <recommendedName>
        <fullName evidence="1">T6SS Transcription factor RovC-like DNA binding domain-containing protein</fullName>
    </recommendedName>
</protein>
<dbReference type="InterPro" id="IPR018754">
    <property type="entry name" value="RovC-like_DNA-bd"/>
</dbReference>
<evidence type="ECO:0000259" key="1">
    <source>
        <dbReference type="Pfam" id="PF10074"/>
    </source>
</evidence>
<gene>
    <name evidence="2" type="ORF">GCM10007857_63810</name>
</gene>
<keyword evidence="3" id="KW-1185">Reference proteome</keyword>
<sequence>MPAVLPIVESAADSDGVIARLLADLASNSIRRADDGWHAVLRIDGTQHHLWLKQAPRFDAAYAIELPLEHADFEIRAHASSQFWRAITGRLPAPPLHQISAQQRERLALSLRALDGHMDGASYRAIAEVLFGQRRISERAWKTHELRSRVIRLVQAGLALMRSGYRALLRPSSRRK</sequence>
<evidence type="ECO:0000313" key="2">
    <source>
        <dbReference type="EMBL" id="GLR89667.1"/>
    </source>
</evidence>
<dbReference type="RefSeq" id="WP_284271951.1">
    <property type="nucleotide sequence ID" value="NZ_BSOW01000027.1"/>
</dbReference>
<evidence type="ECO:0000313" key="3">
    <source>
        <dbReference type="Proteomes" id="UP001156905"/>
    </source>
</evidence>
<reference evidence="3" key="1">
    <citation type="journal article" date="2019" name="Int. J. Syst. Evol. Microbiol.">
        <title>The Global Catalogue of Microorganisms (GCM) 10K type strain sequencing project: providing services to taxonomists for standard genome sequencing and annotation.</title>
        <authorList>
            <consortium name="The Broad Institute Genomics Platform"/>
            <consortium name="The Broad Institute Genome Sequencing Center for Infectious Disease"/>
            <person name="Wu L."/>
            <person name="Ma J."/>
        </authorList>
    </citation>
    <scope>NUCLEOTIDE SEQUENCE [LARGE SCALE GENOMIC DNA]</scope>
    <source>
        <strain evidence="3">NBRC 102520</strain>
    </source>
</reference>
<comment type="caution">
    <text evidence="2">The sequence shown here is derived from an EMBL/GenBank/DDBJ whole genome shotgun (WGS) entry which is preliminary data.</text>
</comment>
<dbReference type="Pfam" id="PF10074">
    <property type="entry name" value="RovC_DNA-bd"/>
    <property type="match status" value="1"/>
</dbReference>
<organism evidence="2 3">
    <name type="scientific">Bradyrhizobium iriomotense</name>
    <dbReference type="NCBI Taxonomy" id="441950"/>
    <lineage>
        <taxon>Bacteria</taxon>
        <taxon>Pseudomonadati</taxon>
        <taxon>Pseudomonadota</taxon>
        <taxon>Alphaproteobacteria</taxon>
        <taxon>Hyphomicrobiales</taxon>
        <taxon>Nitrobacteraceae</taxon>
        <taxon>Bradyrhizobium</taxon>
    </lineage>
</organism>